<dbReference type="Pfam" id="PF11329">
    <property type="entry name" value="DUF3131"/>
    <property type="match status" value="1"/>
</dbReference>
<sequence length="479" mass="54986">MLARKALVLLLVLKLSACGVVVRTIDSGITSFAHSGLFHQGQHGELTEKEQVWAKIAWTYFKNNSHVETGLANSIDGYPSATMSSIADYLAALVAARQLALIDKKEFDHRLSALLHFLNRMPLFRGRLPNKIYDTKNGKMLDYEGKNQEIGWSAIDIGRLLIWLRIVSQQYPEFHEYIDKAIFRWNFCDVIDQEGSLYTGSLVNNQISLRQEGRLGYEEYAAMGFRAWGFEPTKAESLDPLEVITIYGQDIYHDARDHRDDKVLSPILTLPFSYMGIEFNWDRVDDDRSLNSRHTNSLLYQAAKQVYQVQELRYVHEKIYTARTEHILDSAPYFLYDSVFANGYAWNTISDTGKTYPGKSLVSVKAAFSMHMLWDTDYTYKLMLVIEELYDAKRGWYEGRYESTGGYEEAISSSTNATVLEALLYKKVGKLFRPNREVTHSDIRMENVFKHPGKCFPALYRKKAQLTAKRLKSKGNSLN</sequence>
<evidence type="ECO:0000313" key="3">
    <source>
        <dbReference type="EMBL" id="REL25338.1"/>
    </source>
</evidence>
<dbReference type="AlphaFoldDB" id="A0A3E0TLE5"/>
<organism evidence="3 4">
    <name type="scientific">Thalassotalea euphylliae</name>
    <dbReference type="NCBI Taxonomy" id="1655234"/>
    <lineage>
        <taxon>Bacteria</taxon>
        <taxon>Pseudomonadati</taxon>
        <taxon>Pseudomonadota</taxon>
        <taxon>Gammaproteobacteria</taxon>
        <taxon>Alteromonadales</taxon>
        <taxon>Colwelliaceae</taxon>
        <taxon>Thalassotalea</taxon>
    </lineage>
</organism>
<dbReference type="OrthoDB" id="9147113at2"/>
<dbReference type="RefSeq" id="WP_116006499.1">
    <property type="nucleotide sequence ID" value="NZ_QUOU01000001.1"/>
</dbReference>
<dbReference type="InterPro" id="IPR021478">
    <property type="entry name" value="DUF3131"/>
</dbReference>
<proteinExistence type="predicted"/>
<feature type="signal peptide" evidence="1">
    <location>
        <begin position="1"/>
        <end position="17"/>
    </location>
</feature>
<reference evidence="3 4" key="1">
    <citation type="submission" date="2018-08" db="EMBL/GenBank/DDBJ databases">
        <title>Thalassotalea euphylliae genome.</title>
        <authorList>
            <person name="Summers S."/>
            <person name="Rice S.A."/>
            <person name="Freckelton M.L."/>
            <person name="Nedved B.T."/>
            <person name="Hadfield M.G."/>
        </authorList>
    </citation>
    <scope>NUCLEOTIDE SEQUENCE [LARGE SCALE GENOMIC DNA]</scope>
    <source>
        <strain evidence="3 4">H1</strain>
    </source>
</reference>
<evidence type="ECO:0000313" key="4">
    <source>
        <dbReference type="Proteomes" id="UP000256478"/>
    </source>
</evidence>
<feature type="domain" description="DUF3131" evidence="2">
    <location>
        <begin position="53"/>
        <end position="429"/>
    </location>
</feature>
<keyword evidence="1" id="KW-0732">Signal</keyword>
<dbReference type="Gene3D" id="1.50.10.140">
    <property type="match status" value="1"/>
</dbReference>
<protein>
    <submittedName>
        <fullName evidence="3">DUF3131 domain-containing protein</fullName>
    </submittedName>
</protein>
<dbReference type="EMBL" id="QUOU01000001">
    <property type="protein sequence ID" value="REL25338.1"/>
    <property type="molecule type" value="Genomic_DNA"/>
</dbReference>
<evidence type="ECO:0000256" key="1">
    <source>
        <dbReference type="SAM" id="SignalP"/>
    </source>
</evidence>
<feature type="chain" id="PRO_5017815645" evidence="1">
    <location>
        <begin position="18"/>
        <end position="479"/>
    </location>
</feature>
<comment type="caution">
    <text evidence="3">The sequence shown here is derived from an EMBL/GenBank/DDBJ whole genome shotgun (WGS) entry which is preliminary data.</text>
</comment>
<evidence type="ECO:0000259" key="2">
    <source>
        <dbReference type="Pfam" id="PF11329"/>
    </source>
</evidence>
<dbReference type="Proteomes" id="UP000256478">
    <property type="component" value="Unassembled WGS sequence"/>
</dbReference>
<name>A0A3E0TLE5_9GAMM</name>
<gene>
    <name evidence="3" type="ORF">DXX93_01450</name>
</gene>
<accession>A0A3E0TLE5</accession>